<gene>
    <name evidence="3" type="ORF">CHARACLAT_008555</name>
</gene>
<evidence type="ECO:0000259" key="2">
    <source>
        <dbReference type="Pfam" id="PF00644"/>
    </source>
</evidence>
<keyword evidence="4" id="KW-1185">Reference proteome</keyword>
<organism evidence="3 4">
    <name type="scientific">Characodon lateralis</name>
    <dbReference type="NCBI Taxonomy" id="208331"/>
    <lineage>
        <taxon>Eukaryota</taxon>
        <taxon>Metazoa</taxon>
        <taxon>Chordata</taxon>
        <taxon>Craniata</taxon>
        <taxon>Vertebrata</taxon>
        <taxon>Euteleostomi</taxon>
        <taxon>Actinopterygii</taxon>
        <taxon>Neopterygii</taxon>
        <taxon>Teleostei</taxon>
        <taxon>Neoteleostei</taxon>
        <taxon>Acanthomorphata</taxon>
        <taxon>Ovalentaria</taxon>
        <taxon>Atherinomorphae</taxon>
        <taxon>Cyprinodontiformes</taxon>
        <taxon>Goodeidae</taxon>
        <taxon>Characodon</taxon>
    </lineage>
</organism>
<accession>A0ABU7DF98</accession>
<dbReference type="SUPFAM" id="SSF56399">
    <property type="entry name" value="ADP-ribosylation"/>
    <property type="match status" value="1"/>
</dbReference>
<dbReference type="EMBL" id="JAHUTJ010025093">
    <property type="protein sequence ID" value="MED6273637.1"/>
    <property type="molecule type" value="Genomic_DNA"/>
</dbReference>
<reference evidence="3 4" key="1">
    <citation type="submission" date="2021-06" db="EMBL/GenBank/DDBJ databases">
        <authorList>
            <person name="Palmer J.M."/>
        </authorList>
    </citation>
    <scope>NUCLEOTIDE SEQUENCE [LARGE SCALE GENOMIC DNA]</scope>
    <source>
        <strain evidence="3 4">CL_MEX2019</strain>
        <tissue evidence="3">Muscle</tissue>
    </source>
</reference>
<dbReference type="Gene3D" id="3.90.175.10">
    <property type="entry name" value="Diphtheria Toxin, domain 1"/>
    <property type="match status" value="1"/>
</dbReference>
<proteinExistence type="inferred from homology"/>
<comment type="similarity">
    <text evidence="1">Belongs to the ARTD/PARP family.</text>
</comment>
<evidence type="ECO:0000313" key="4">
    <source>
        <dbReference type="Proteomes" id="UP001352852"/>
    </source>
</evidence>
<dbReference type="Proteomes" id="UP001352852">
    <property type="component" value="Unassembled WGS sequence"/>
</dbReference>
<comment type="caution">
    <text evidence="3">The sequence shown here is derived from an EMBL/GenBank/DDBJ whole genome shotgun (WGS) entry which is preliminary data.</text>
</comment>
<dbReference type="PANTHER" id="PTHR36542:SF6">
    <property type="entry name" value="GIG2-LIKE PROTEIN DREP"/>
    <property type="match status" value="1"/>
</dbReference>
<name>A0ABU7DF98_9TELE</name>
<evidence type="ECO:0000313" key="3">
    <source>
        <dbReference type="EMBL" id="MED6273637.1"/>
    </source>
</evidence>
<evidence type="ECO:0000256" key="1">
    <source>
        <dbReference type="ARBA" id="ARBA00024347"/>
    </source>
</evidence>
<dbReference type="InterPro" id="IPR012317">
    <property type="entry name" value="Poly(ADP-ribose)pol_cat_dom"/>
</dbReference>
<dbReference type="Pfam" id="PF00644">
    <property type="entry name" value="PARP"/>
    <property type="match status" value="1"/>
</dbReference>
<feature type="domain" description="PARP catalytic" evidence="2">
    <location>
        <begin position="108"/>
        <end position="181"/>
    </location>
</feature>
<dbReference type="PANTHER" id="PTHR36542">
    <property type="entry name" value="GIG2-LIKE PROTEIN DRED-RELATED"/>
    <property type="match status" value="1"/>
</dbReference>
<sequence length="298" mass="32305">MQRLGLVFDIILERMSYQGAEFYLLGGAGTSSIHGSGRQKHAAACQKTGCRREPGASKQKVGLGFTDCGLSRAVRMSVQFSGWEVVDDGACFPGVLLAPAQKPQNKGVYTMFHGTSVASARAIITGGFQQSSGGMLGKGVYMSRDVKKAANYPLRSNPNDRVILELRVRVGRVKRIDADNHPLQFTWSTKGYNTAWVPPNCGMKSVPSGLEEDCVFDPKRVKVVGIAKATTTAIEKELQQLLTKVSKQDKGGAGKGKAVCPLCKRKTQQGAPHIKQQCWKCGQNICILTSKHFCQSKP</sequence>
<protein>
    <recommendedName>
        <fullName evidence="2">PARP catalytic domain-containing protein</fullName>
    </recommendedName>
</protein>